<evidence type="ECO:0000256" key="1">
    <source>
        <dbReference type="SAM" id="MobiDB-lite"/>
    </source>
</evidence>
<feature type="compositionally biased region" description="Polar residues" evidence="1">
    <location>
        <begin position="82"/>
        <end position="91"/>
    </location>
</feature>
<evidence type="ECO:0000313" key="3">
    <source>
        <dbReference type="Proteomes" id="UP000235392"/>
    </source>
</evidence>
<feature type="compositionally biased region" description="Low complexity" evidence="1">
    <location>
        <begin position="33"/>
        <end position="48"/>
    </location>
</feature>
<accession>A0A2N5SXL3</accession>
<feature type="region of interest" description="Disordered" evidence="1">
    <location>
        <begin position="30"/>
        <end position="91"/>
    </location>
</feature>
<protein>
    <submittedName>
        <fullName evidence="2">Uncharacterized protein</fullName>
    </submittedName>
</protein>
<dbReference type="Proteomes" id="UP000235392">
    <property type="component" value="Unassembled WGS sequence"/>
</dbReference>
<organism evidence="2 3">
    <name type="scientific">Puccinia coronata f. sp. avenae</name>
    <dbReference type="NCBI Taxonomy" id="200324"/>
    <lineage>
        <taxon>Eukaryota</taxon>
        <taxon>Fungi</taxon>
        <taxon>Dikarya</taxon>
        <taxon>Basidiomycota</taxon>
        <taxon>Pucciniomycotina</taxon>
        <taxon>Pucciniomycetes</taxon>
        <taxon>Pucciniales</taxon>
        <taxon>Pucciniaceae</taxon>
        <taxon>Puccinia</taxon>
    </lineage>
</organism>
<sequence length="129" mass="14373">MQLARAAPCPTRNHPRRVHYVGVLPIPKTAKLTRSSSSTSTINTSTSSPRREYAHAPESSFLPKRSSSLNNTSNPILPLQPLVSSSTSNTSELDKMKNELNQFMASRYALCLWAINRTRVHGRLRRPSS</sequence>
<name>A0A2N5SXL3_9BASI</name>
<dbReference type="AlphaFoldDB" id="A0A2N5SXL3"/>
<reference evidence="2 3" key="1">
    <citation type="submission" date="2017-11" db="EMBL/GenBank/DDBJ databases">
        <title>De novo assembly and phasing of dikaryotic genomes from two isolates of Puccinia coronata f. sp. avenae, the causal agent of oat crown rust.</title>
        <authorList>
            <person name="Miller M.E."/>
            <person name="Zhang Y."/>
            <person name="Omidvar V."/>
            <person name="Sperschneider J."/>
            <person name="Schwessinger B."/>
            <person name="Raley C."/>
            <person name="Palmer J.M."/>
            <person name="Garnica D."/>
            <person name="Upadhyaya N."/>
            <person name="Rathjen J."/>
            <person name="Taylor J.M."/>
            <person name="Park R.F."/>
            <person name="Dodds P.N."/>
            <person name="Hirsch C.D."/>
            <person name="Kianian S.F."/>
            <person name="Figueroa M."/>
        </authorList>
    </citation>
    <scope>NUCLEOTIDE SEQUENCE [LARGE SCALE GENOMIC DNA]</scope>
    <source>
        <strain evidence="2">12SD80</strain>
    </source>
</reference>
<gene>
    <name evidence="2" type="ORF">PCASD_21786</name>
</gene>
<evidence type="ECO:0000313" key="2">
    <source>
        <dbReference type="EMBL" id="PLW17983.1"/>
    </source>
</evidence>
<proteinExistence type="predicted"/>
<feature type="compositionally biased region" description="Polar residues" evidence="1">
    <location>
        <begin position="65"/>
        <end position="75"/>
    </location>
</feature>
<comment type="caution">
    <text evidence="2">The sequence shown here is derived from an EMBL/GenBank/DDBJ whole genome shotgun (WGS) entry which is preliminary data.</text>
</comment>
<dbReference type="EMBL" id="PGCI01000741">
    <property type="protein sequence ID" value="PLW17983.1"/>
    <property type="molecule type" value="Genomic_DNA"/>
</dbReference>